<feature type="non-terminal residue" evidence="2">
    <location>
        <position position="1"/>
    </location>
</feature>
<dbReference type="GO" id="GO:0005840">
    <property type="term" value="C:ribosome"/>
    <property type="evidence" value="ECO:0007669"/>
    <property type="project" value="InterPro"/>
</dbReference>
<protein>
    <submittedName>
        <fullName evidence="2">RM09 protein</fullName>
    </submittedName>
</protein>
<dbReference type="InterPro" id="IPR000244">
    <property type="entry name" value="Ribosomal_bL9"/>
</dbReference>
<keyword evidence="3" id="KW-1185">Reference proteome</keyword>
<dbReference type="Pfam" id="PF22078">
    <property type="entry name" value="Ribosomal_bL9m_C"/>
    <property type="match status" value="1"/>
</dbReference>
<gene>
    <name evidence="2" type="primary">Mrpl9_0</name>
    <name evidence="2" type="ORF">NOTJUL_R14916</name>
</gene>
<feature type="non-terminal residue" evidence="2">
    <location>
        <position position="75"/>
    </location>
</feature>
<evidence type="ECO:0000313" key="3">
    <source>
        <dbReference type="Proteomes" id="UP000531559"/>
    </source>
</evidence>
<dbReference type="PANTHER" id="PTHR21368">
    <property type="entry name" value="50S RIBOSOMAL PROTEIN L9"/>
    <property type="match status" value="1"/>
</dbReference>
<reference evidence="2 3" key="1">
    <citation type="submission" date="2019-09" db="EMBL/GenBank/DDBJ databases">
        <title>Bird 10,000 Genomes (B10K) Project - Family phase.</title>
        <authorList>
            <person name="Zhang G."/>
        </authorList>
    </citation>
    <scope>NUCLEOTIDE SEQUENCE [LARGE SCALE GENOMIC DNA]</scope>
    <source>
        <strain evidence="2">B10K-MSB-01</strain>
    </source>
</reference>
<dbReference type="Proteomes" id="UP000531559">
    <property type="component" value="Unassembled WGS sequence"/>
</dbReference>
<dbReference type="GO" id="GO:0003735">
    <property type="term" value="F:structural constituent of ribosome"/>
    <property type="evidence" value="ECO:0007669"/>
    <property type="project" value="InterPro"/>
</dbReference>
<name>A0A7K7WVA8_9AVES</name>
<evidence type="ECO:0000313" key="2">
    <source>
        <dbReference type="EMBL" id="NXA57181.1"/>
    </source>
</evidence>
<feature type="domain" description="Large ribosomal subunit protein bL9m C-terminal" evidence="1">
    <location>
        <begin position="2"/>
        <end position="46"/>
    </location>
</feature>
<dbReference type="EMBL" id="VZSV01000497">
    <property type="protein sequence ID" value="NXA57181.1"/>
    <property type="molecule type" value="Genomic_DNA"/>
</dbReference>
<accession>A0A7K7WVA8</accession>
<evidence type="ECO:0000259" key="1">
    <source>
        <dbReference type="Pfam" id="PF22078"/>
    </source>
</evidence>
<sequence>FVPQLGVFVPPHALKLPEEPITRWGEYWCDVTVNGLDSVRVPMSVVQFMRPKTKRYRHWLAMQEAQLAARKEQLL</sequence>
<dbReference type="AlphaFoldDB" id="A0A7K7WVA8"/>
<dbReference type="GO" id="GO:0006412">
    <property type="term" value="P:translation"/>
    <property type="evidence" value="ECO:0007669"/>
    <property type="project" value="InterPro"/>
</dbReference>
<dbReference type="OrthoDB" id="5555409at2759"/>
<organism evidence="2 3">
    <name type="scientific">Nothocercus julius</name>
    <dbReference type="NCBI Taxonomy" id="2585813"/>
    <lineage>
        <taxon>Eukaryota</taxon>
        <taxon>Metazoa</taxon>
        <taxon>Chordata</taxon>
        <taxon>Craniata</taxon>
        <taxon>Vertebrata</taxon>
        <taxon>Euteleostomi</taxon>
        <taxon>Archelosauria</taxon>
        <taxon>Archosauria</taxon>
        <taxon>Dinosauria</taxon>
        <taxon>Saurischia</taxon>
        <taxon>Theropoda</taxon>
        <taxon>Coelurosauria</taxon>
        <taxon>Aves</taxon>
        <taxon>Palaeognathae</taxon>
        <taxon>Tinamiformes</taxon>
        <taxon>Tinamidae</taxon>
        <taxon>Nothocercus</taxon>
    </lineage>
</organism>
<dbReference type="InterPro" id="IPR054302">
    <property type="entry name" value="Ribosomal_bL9m_C"/>
</dbReference>
<comment type="caution">
    <text evidence="2">The sequence shown here is derived from an EMBL/GenBank/DDBJ whole genome shotgun (WGS) entry which is preliminary data.</text>
</comment>
<proteinExistence type="predicted"/>